<dbReference type="PANTHER" id="PTHR24006">
    <property type="entry name" value="UBIQUITIN CARBOXYL-TERMINAL HYDROLASE"/>
    <property type="match status" value="1"/>
</dbReference>
<evidence type="ECO:0000259" key="8">
    <source>
        <dbReference type="PROSITE" id="PS50235"/>
    </source>
</evidence>
<evidence type="ECO:0000313" key="9">
    <source>
        <dbReference type="EMBL" id="MES1922248.1"/>
    </source>
</evidence>
<gene>
    <name evidence="9" type="ORF">MHBO_003755</name>
</gene>
<name>A0ABV2ARC9_9EUKA</name>
<dbReference type="Gene3D" id="3.90.70.10">
    <property type="entry name" value="Cysteine proteinases"/>
    <property type="match status" value="1"/>
</dbReference>
<dbReference type="Pfam" id="PF00443">
    <property type="entry name" value="UCH"/>
    <property type="match status" value="1"/>
</dbReference>
<proteinExistence type="inferred from homology"/>
<comment type="caution">
    <text evidence="9">The sequence shown here is derived from an EMBL/GenBank/DDBJ whole genome shotgun (WGS) entry which is preliminary data.</text>
</comment>
<keyword evidence="4" id="KW-0645">Protease</keyword>
<dbReference type="EC" id="3.4.19.12" evidence="3"/>
<protein>
    <recommendedName>
        <fullName evidence="3">ubiquitinyl hydrolase 1</fullName>
        <ecNumber evidence="3">3.4.19.12</ecNumber>
    </recommendedName>
</protein>
<keyword evidence="6" id="KW-0378">Hydrolase</keyword>
<dbReference type="InterPro" id="IPR050164">
    <property type="entry name" value="Peptidase_C19"/>
</dbReference>
<dbReference type="InterPro" id="IPR001394">
    <property type="entry name" value="Peptidase_C19_UCH"/>
</dbReference>
<comment type="similarity">
    <text evidence="2">Belongs to the peptidase C19 family.</text>
</comment>
<evidence type="ECO:0000313" key="10">
    <source>
        <dbReference type="Proteomes" id="UP001439008"/>
    </source>
</evidence>
<dbReference type="PANTHER" id="PTHR24006:SF888">
    <property type="entry name" value="UBIQUITIN CARBOXYL-TERMINAL HYDROLASE 30"/>
    <property type="match status" value="1"/>
</dbReference>
<dbReference type="Proteomes" id="UP001439008">
    <property type="component" value="Unassembled WGS sequence"/>
</dbReference>
<dbReference type="EMBL" id="JBDODL010002462">
    <property type="protein sequence ID" value="MES1922248.1"/>
    <property type="molecule type" value="Genomic_DNA"/>
</dbReference>
<accession>A0ABV2ARC9</accession>
<dbReference type="PROSITE" id="PS50235">
    <property type="entry name" value="USP_3"/>
    <property type="match status" value="1"/>
</dbReference>
<reference evidence="9 10" key="1">
    <citation type="journal article" date="2024" name="BMC Biol.">
        <title>Comparative genomics of Ascetosporea gives new insight into the evolutionary basis for animal parasitism in Rhizaria.</title>
        <authorList>
            <person name="Hiltunen Thoren M."/>
            <person name="Onut-Brannstrom I."/>
            <person name="Alfjorden A."/>
            <person name="Peckova H."/>
            <person name="Swords F."/>
            <person name="Hooper C."/>
            <person name="Holzer A.S."/>
            <person name="Bass D."/>
            <person name="Burki F."/>
        </authorList>
    </citation>
    <scope>NUCLEOTIDE SEQUENCE [LARGE SCALE GENOMIC DNA]</scope>
    <source>
        <strain evidence="9">20-A016</strain>
    </source>
</reference>
<evidence type="ECO:0000256" key="2">
    <source>
        <dbReference type="ARBA" id="ARBA00009085"/>
    </source>
</evidence>
<dbReference type="PROSITE" id="PS00972">
    <property type="entry name" value="USP_1"/>
    <property type="match status" value="1"/>
</dbReference>
<evidence type="ECO:0000256" key="7">
    <source>
        <dbReference type="ARBA" id="ARBA00022807"/>
    </source>
</evidence>
<comment type="catalytic activity">
    <reaction evidence="1">
        <text>Thiol-dependent hydrolysis of ester, thioester, amide, peptide and isopeptide bonds formed by the C-terminal Gly of ubiquitin (a 76-residue protein attached to proteins as an intracellular targeting signal).</text>
        <dbReference type="EC" id="3.4.19.12"/>
    </reaction>
</comment>
<dbReference type="SUPFAM" id="SSF54001">
    <property type="entry name" value="Cysteine proteinases"/>
    <property type="match status" value="1"/>
</dbReference>
<evidence type="ECO:0000256" key="5">
    <source>
        <dbReference type="ARBA" id="ARBA00022786"/>
    </source>
</evidence>
<sequence>MTAKNKNKRPTGLPNLGNSCYLNSVVQSLRTLKTFKIYLSSCKISKNNLLEKKLIDQLKKLLIEPSKSQINGLFAILAKRSFFSPFVQEDAHEFLSFVLSLFPENNPFVGKLVHCNYCRQCDYYSDFRQEIFQSISLDMSFNSVFSGYKGTLFNHNDDSICEPNLRDLLQNYFKGGISDFSCKNCLSKNKIKEFEFDLFEMEGHRSPLDENIFDQLGYPLINPFVFKSEQNESERFLEYKNLQMLLKFYKTKFGNVKR</sequence>
<evidence type="ECO:0000256" key="1">
    <source>
        <dbReference type="ARBA" id="ARBA00000707"/>
    </source>
</evidence>
<keyword evidence="7" id="KW-0788">Thiol protease</keyword>
<keyword evidence="5" id="KW-0833">Ubl conjugation pathway</keyword>
<dbReference type="InterPro" id="IPR038765">
    <property type="entry name" value="Papain-like_cys_pep_sf"/>
</dbReference>
<evidence type="ECO:0000256" key="6">
    <source>
        <dbReference type="ARBA" id="ARBA00022801"/>
    </source>
</evidence>
<keyword evidence="10" id="KW-1185">Reference proteome</keyword>
<feature type="domain" description="USP" evidence="8">
    <location>
        <begin position="11"/>
        <end position="258"/>
    </location>
</feature>
<evidence type="ECO:0000256" key="3">
    <source>
        <dbReference type="ARBA" id="ARBA00012759"/>
    </source>
</evidence>
<dbReference type="InterPro" id="IPR018200">
    <property type="entry name" value="USP_CS"/>
</dbReference>
<dbReference type="InterPro" id="IPR028889">
    <property type="entry name" value="USP"/>
</dbReference>
<organism evidence="9 10">
    <name type="scientific">Bonamia ostreae</name>
    <dbReference type="NCBI Taxonomy" id="126728"/>
    <lineage>
        <taxon>Eukaryota</taxon>
        <taxon>Sar</taxon>
        <taxon>Rhizaria</taxon>
        <taxon>Endomyxa</taxon>
        <taxon>Ascetosporea</taxon>
        <taxon>Haplosporida</taxon>
        <taxon>Bonamia</taxon>
    </lineage>
</organism>
<evidence type="ECO:0000256" key="4">
    <source>
        <dbReference type="ARBA" id="ARBA00022670"/>
    </source>
</evidence>